<dbReference type="Proteomes" id="UP001310248">
    <property type="component" value="Unassembled WGS sequence"/>
</dbReference>
<evidence type="ECO:0000256" key="1">
    <source>
        <dbReference type="SAM" id="SignalP"/>
    </source>
</evidence>
<evidence type="ECO:0000313" key="3">
    <source>
        <dbReference type="Proteomes" id="UP001310248"/>
    </source>
</evidence>
<feature type="signal peptide" evidence="1">
    <location>
        <begin position="1"/>
        <end position="27"/>
    </location>
</feature>
<comment type="caution">
    <text evidence="2">The sequence shown here is derived from an EMBL/GenBank/DDBJ whole genome shotgun (WGS) entry which is preliminary data.</text>
</comment>
<evidence type="ECO:0000313" key="2">
    <source>
        <dbReference type="EMBL" id="MEE1675307.1"/>
    </source>
</evidence>
<proteinExistence type="predicted"/>
<protein>
    <submittedName>
        <fullName evidence="2">Uncharacterized protein</fullName>
    </submittedName>
</protein>
<reference evidence="3" key="1">
    <citation type="submission" date="2023-07" db="EMBL/GenBank/DDBJ databases">
        <title>Draft genome sequence of Agarivorans aestuarii strain ZMCS4, a CAZymes producing bacteria isolated from the marine brown algae Clodostephus spongiosus.</title>
        <authorList>
            <person name="Lorente B."/>
            <person name="Cabral C."/>
            <person name="Frias J."/>
            <person name="Faria J."/>
            <person name="Toubarro D."/>
        </authorList>
    </citation>
    <scope>NUCLEOTIDE SEQUENCE [LARGE SCALE GENOMIC DNA]</scope>
    <source>
        <strain evidence="3">ZMCS4</strain>
    </source>
</reference>
<feature type="chain" id="PRO_5046159122" evidence="1">
    <location>
        <begin position="28"/>
        <end position="65"/>
    </location>
</feature>
<keyword evidence="3" id="KW-1185">Reference proteome</keyword>
<gene>
    <name evidence="2" type="ORF">SNR37_000632</name>
</gene>
<keyword evidence="1" id="KW-0732">Signal</keyword>
<name>A0ABU7G7D5_9ALTE</name>
<organism evidence="2 3">
    <name type="scientific">Agarivorans aestuarii</name>
    <dbReference type="NCBI Taxonomy" id="1563703"/>
    <lineage>
        <taxon>Bacteria</taxon>
        <taxon>Pseudomonadati</taxon>
        <taxon>Pseudomonadota</taxon>
        <taxon>Gammaproteobacteria</taxon>
        <taxon>Alteromonadales</taxon>
        <taxon>Alteromonadaceae</taxon>
        <taxon>Agarivorans</taxon>
    </lineage>
</organism>
<dbReference type="EMBL" id="JAYDYW010000012">
    <property type="protein sequence ID" value="MEE1675307.1"/>
    <property type="molecule type" value="Genomic_DNA"/>
</dbReference>
<accession>A0ABU7G7D5</accession>
<sequence>MMMKALTTSLVSVVFGSALMFSAASQASFTPANSAQGSVQIGTSGNDRHTCQREALRGEVQSPFC</sequence>